<evidence type="ECO:0000256" key="3">
    <source>
        <dbReference type="ARBA" id="ARBA00023157"/>
    </source>
</evidence>
<name>A0A8W8P1E9_MAGGI</name>
<dbReference type="PROSITE" id="PS50853">
    <property type="entry name" value="FN3"/>
    <property type="match status" value="1"/>
</dbReference>
<dbReference type="GO" id="GO:0005886">
    <property type="term" value="C:plasma membrane"/>
    <property type="evidence" value="ECO:0007669"/>
    <property type="project" value="TreeGrafter"/>
</dbReference>
<dbReference type="GO" id="GO:0005911">
    <property type="term" value="C:cell-cell junction"/>
    <property type="evidence" value="ECO:0007669"/>
    <property type="project" value="TreeGrafter"/>
</dbReference>
<dbReference type="InterPro" id="IPR036116">
    <property type="entry name" value="FN3_sf"/>
</dbReference>
<feature type="compositionally biased region" description="Basic residues" evidence="6">
    <location>
        <begin position="864"/>
        <end position="877"/>
    </location>
</feature>
<dbReference type="SUPFAM" id="SSF49265">
    <property type="entry name" value="Fibronectin type III"/>
    <property type="match status" value="1"/>
</dbReference>
<dbReference type="InterPro" id="IPR003599">
    <property type="entry name" value="Ig_sub"/>
</dbReference>
<keyword evidence="7" id="KW-0812">Transmembrane</keyword>
<dbReference type="AlphaFoldDB" id="A0A8W8P1E9"/>
<feature type="domain" description="Ig-like" evidence="8">
    <location>
        <begin position="248"/>
        <end position="335"/>
    </location>
</feature>
<keyword evidence="7" id="KW-1133">Transmembrane helix</keyword>
<sequence>MFEIRDITLDDAGYYNGGTSDEAAWSGGGVILIVHTTFNRICIVQRSLYISSFGLICLVQGQNLQFLTKFMSGNVIFTWTPSNYSYFDVQITRDTTSDKWDRVNSANYTVRDVLLYDSISINVRTSASATDNRKTYNVIKIETKVGDSMNLSWTAPFFPVAGQYLVYHTFRENRTIFSIKSDGVIYGKNNQSTKYTYLSRPFASTNIKFEIRDITLDDAGYYNGGTMAEAAWSDGGVVLIVSGKPLKPTITGDLNVEVKRYIRLTCSSQSTSGPDYYSKLLTLSYTWFVNDTKMDRGTTQTLPLYVTRNHKYNTYTCITREDDINSYRSDPVQINPLYGPDLLIITPQPNLNINDKLTVREGETIGPFDCTSDCNPPCNITWRVKTSDGFSDARSVMETLLKQAVQRNMKLFRCVADRGNKTSRQGIQLDVQYLDDTLLYINGEMKRNIELNENAPLRISCHVDGNPAPTIRLSRGQVDTELDERQGVWLNYTVNTAQCTHTDTYRCRGTSTGFNNTDKVININVLCNTRFDKAGSFKSTYGSKSGTDTTVNVTVPIIAYPPPQSSDFKWDGPVQVSARTTLSTGDVSYKHVIESVIPVKDHTYFGNYTLSYKEQTVTRITINAEDVPQTPSNFTGYSYTIGSVNLTWVSGFNGGPEQLFILYVMEGSNWKVIGNVSDPGEGRLVHFDPGFLSPGQEYSFRIQSCNRINCSLLFADTRVTVKAISSQSTLSNNQGVTIGASLAGFVLIVLFAGFLAMYFLKKKKIEKKRESVKLDDRTQPDVVLYASVDKSDQKRTKNNADVVMNDVKVDKKDNSPAPCGDMYASVDKSLLKKKGKQPDANTNEEHENLYANSEETKPAIKPIRGQKGKRSKVKRGSKAQEQKDTGAEGEYGNVESRKVNQDGLIYIDVDFSNYTRSQTTDQNPLIHGDDDRTEYTFVDFTKKAPPMQETGDEEQK</sequence>
<keyword evidence="3" id="KW-1015">Disulfide bond</keyword>
<dbReference type="PROSITE" id="PS50835">
    <property type="entry name" value="IG_LIKE"/>
    <property type="match status" value="2"/>
</dbReference>
<dbReference type="InterPro" id="IPR036179">
    <property type="entry name" value="Ig-like_dom_sf"/>
</dbReference>
<evidence type="ECO:0000256" key="6">
    <source>
        <dbReference type="SAM" id="MobiDB-lite"/>
    </source>
</evidence>
<feature type="domain" description="Fibronectin type-III" evidence="9">
    <location>
        <begin position="630"/>
        <end position="724"/>
    </location>
</feature>
<dbReference type="GO" id="GO:0050839">
    <property type="term" value="F:cell adhesion molecule binding"/>
    <property type="evidence" value="ECO:0007669"/>
    <property type="project" value="TreeGrafter"/>
</dbReference>
<evidence type="ECO:0000259" key="8">
    <source>
        <dbReference type="PROSITE" id="PS50835"/>
    </source>
</evidence>
<organism evidence="10 11">
    <name type="scientific">Magallana gigas</name>
    <name type="common">Pacific oyster</name>
    <name type="synonym">Crassostrea gigas</name>
    <dbReference type="NCBI Taxonomy" id="29159"/>
    <lineage>
        <taxon>Eukaryota</taxon>
        <taxon>Metazoa</taxon>
        <taxon>Spiralia</taxon>
        <taxon>Lophotrochozoa</taxon>
        <taxon>Mollusca</taxon>
        <taxon>Bivalvia</taxon>
        <taxon>Autobranchia</taxon>
        <taxon>Pteriomorphia</taxon>
        <taxon>Ostreida</taxon>
        <taxon>Ostreoidea</taxon>
        <taxon>Ostreidae</taxon>
        <taxon>Magallana</taxon>
    </lineage>
</organism>
<comment type="subcellular location">
    <subcellularLocation>
        <location evidence="1">Membrane</location>
        <topology evidence="1">Single-pass type I membrane protein</topology>
    </subcellularLocation>
</comment>
<evidence type="ECO:0000259" key="9">
    <source>
        <dbReference type="PROSITE" id="PS50853"/>
    </source>
</evidence>
<protein>
    <submittedName>
        <fullName evidence="10">Uncharacterized protein</fullName>
    </submittedName>
</protein>
<dbReference type="SMART" id="SM00409">
    <property type="entry name" value="IG"/>
    <property type="match status" value="2"/>
</dbReference>
<feature type="compositionally biased region" description="Basic and acidic residues" evidence="6">
    <location>
        <begin position="843"/>
        <end position="858"/>
    </location>
</feature>
<evidence type="ECO:0000256" key="2">
    <source>
        <dbReference type="ARBA" id="ARBA00023136"/>
    </source>
</evidence>
<evidence type="ECO:0000256" key="5">
    <source>
        <dbReference type="ARBA" id="ARBA00023319"/>
    </source>
</evidence>
<dbReference type="InterPro" id="IPR013783">
    <property type="entry name" value="Ig-like_fold"/>
</dbReference>
<dbReference type="SUPFAM" id="SSF48726">
    <property type="entry name" value="Immunoglobulin"/>
    <property type="match status" value="1"/>
</dbReference>
<dbReference type="SMART" id="SM00060">
    <property type="entry name" value="FN3"/>
    <property type="match status" value="1"/>
</dbReference>
<dbReference type="InterPro" id="IPR051275">
    <property type="entry name" value="Cell_adhesion_signaling"/>
</dbReference>
<proteinExistence type="predicted"/>
<dbReference type="PANTHER" id="PTHR11640:SF31">
    <property type="entry name" value="IRREGULAR CHIASM C-ROUGHEST PROTEIN-RELATED"/>
    <property type="match status" value="1"/>
</dbReference>
<keyword evidence="5" id="KW-0393">Immunoglobulin domain</keyword>
<evidence type="ECO:0000256" key="7">
    <source>
        <dbReference type="SAM" id="Phobius"/>
    </source>
</evidence>
<keyword evidence="11" id="KW-1185">Reference proteome</keyword>
<dbReference type="PANTHER" id="PTHR11640">
    <property type="entry name" value="NEPHRIN"/>
    <property type="match status" value="1"/>
</dbReference>
<dbReference type="InterPro" id="IPR007110">
    <property type="entry name" value="Ig-like_dom"/>
</dbReference>
<reference evidence="10" key="1">
    <citation type="submission" date="2022-08" db="UniProtKB">
        <authorList>
            <consortium name="EnsemblMetazoa"/>
        </authorList>
    </citation>
    <scope>IDENTIFICATION</scope>
    <source>
        <strain evidence="10">05x7-T-G4-1.051#20</strain>
    </source>
</reference>
<feature type="transmembrane region" description="Helical" evidence="7">
    <location>
        <begin position="738"/>
        <end position="760"/>
    </location>
</feature>
<dbReference type="Gene3D" id="2.60.40.10">
    <property type="entry name" value="Immunoglobulins"/>
    <property type="match status" value="2"/>
</dbReference>
<feature type="region of interest" description="Disordered" evidence="6">
    <location>
        <begin position="831"/>
        <end position="894"/>
    </location>
</feature>
<evidence type="ECO:0000313" key="11">
    <source>
        <dbReference type="Proteomes" id="UP000005408"/>
    </source>
</evidence>
<dbReference type="CDD" id="cd00063">
    <property type="entry name" value="FN3"/>
    <property type="match status" value="1"/>
</dbReference>
<accession>A0A8W8P1E9</accession>
<dbReference type="EnsemblMetazoa" id="G9963.1">
    <property type="protein sequence ID" value="G9963.1:cds"/>
    <property type="gene ID" value="G9963"/>
</dbReference>
<keyword evidence="4" id="KW-0325">Glycoprotein</keyword>
<evidence type="ECO:0000256" key="4">
    <source>
        <dbReference type="ARBA" id="ARBA00023180"/>
    </source>
</evidence>
<feature type="domain" description="Ig-like" evidence="8">
    <location>
        <begin position="340"/>
        <end position="430"/>
    </location>
</feature>
<keyword evidence="2 7" id="KW-0472">Membrane</keyword>
<dbReference type="GO" id="GO:0098609">
    <property type="term" value="P:cell-cell adhesion"/>
    <property type="evidence" value="ECO:0007669"/>
    <property type="project" value="TreeGrafter"/>
</dbReference>
<dbReference type="Proteomes" id="UP000005408">
    <property type="component" value="Unassembled WGS sequence"/>
</dbReference>
<dbReference type="InterPro" id="IPR003961">
    <property type="entry name" value="FN3_dom"/>
</dbReference>
<evidence type="ECO:0000313" key="10">
    <source>
        <dbReference type="EnsemblMetazoa" id="G9963.1:cds"/>
    </source>
</evidence>
<evidence type="ECO:0000256" key="1">
    <source>
        <dbReference type="ARBA" id="ARBA00004479"/>
    </source>
</evidence>